<reference evidence="2" key="1">
    <citation type="submission" date="2020-05" db="EMBL/GenBank/DDBJ databases">
        <title>Mycena genomes resolve the evolution of fungal bioluminescence.</title>
        <authorList>
            <person name="Tsai I.J."/>
        </authorList>
    </citation>
    <scope>NUCLEOTIDE SEQUENCE</scope>
    <source>
        <strain evidence="2">160909Yilan</strain>
    </source>
</reference>
<proteinExistence type="predicted"/>
<feature type="domain" description="Heterokaryon incompatibility" evidence="1">
    <location>
        <begin position="316"/>
        <end position="397"/>
    </location>
</feature>
<sequence length="757" mass="85451">MDHFTIPEGTVHIRVPFRCTELYDGGDFFEYPARKGWTKDELLGRHGFGNRTAAEVEAFFQTWLYFGMLVSVFKLNGIEVRTEEFITTDEQSGQVIVTTAEALPRGLEEWMMNGINDKESKAVNRTIAILRRVATYIDRYCGVEGREIEGSRRAPTNAIPWPVAPEIAMSIIALGFVFTTAIRDIYQILIFEMGWGGSPLIKSKLLNAGWCPLDVRRIFSDFGIDGHYYLALAEFPHDISLHSGCNERACIARNVDEKTYVTPHLHTGTCQEDVATLEVVEIIKNGGIPVLSWVKDIGAGSSGFIVQDVRKSESPFVAISHVWADGLGNPKDNSLPVCQLERIQTRVDAVFPNGPHPVRFWMDTLCIPAAKKYNDLRKQSIPLMQEIYKRAFAVLVFDADLQQLSLSSTPHEKAIALYMSNWVHRLWTFQEGMFAKKLYFQLKDGVEDLTANTETANVEDSTSDGEEEEITIEFPHSAIVAITTHFVILKDFVKLKASGDPVMGNWLLLPDLAHALLQRTTTRMSDEAICAATILDLDVRKILGDSDPYREKTEEDLAAERMEVFLREMRSFNPGIVFHHQKRMKREGYRWAPATMMGVQPRDFSRDMQGSAGAFKGKGLSVQYPGFLLETVSADSQAEITVQVKQYNNRQFRVQIFPEAGEPLVWNPNAVYAVVTFKPLPSLRKDNTGTEAVVGILKDPGAVHDEQIKQRNRKNVVEKIRLRCEWRAWVEPLDEQTTNALAVEADILGVTQKWQLL</sequence>
<dbReference type="InterPro" id="IPR010730">
    <property type="entry name" value="HET"/>
</dbReference>
<dbReference type="Pfam" id="PF06985">
    <property type="entry name" value="HET"/>
    <property type="match status" value="1"/>
</dbReference>
<evidence type="ECO:0000313" key="3">
    <source>
        <dbReference type="Proteomes" id="UP000623467"/>
    </source>
</evidence>
<dbReference type="Proteomes" id="UP000623467">
    <property type="component" value="Unassembled WGS sequence"/>
</dbReference>
<gene>
    <name evidence="2" type="ORF">MSAN_01146100</name>
</gene>
<comment type="caution">
    <text evidence="2">The sequence shown here is derived from an EMBL/GenBank/DDBJ whole genome shotgun (WGS) entry which is preliminary data.</text>
</comment>
<dbReference type="PANTHER" id="PTHR39596:SF3">
    <property type="entry name" value="HETEROKARYON INCOMPATIBILITY DOMAIN-CONTAINING PROTEIN"/>
    <property type="match status" value="1"/>
</dbReference>
<organism evidence="2 3">
    <name type="scientific">Mycena sanguinolenta</name>
    <dbReference type="NCBI Taxonomy" id="230812"/>
    <lineage>
        <taxon>Eukaryota</taxon>
        <taxon>Fungi</taxon>
        <taxon>Dikarya</taxon>
        <taxon>Basidiomycota</taxon>
        <taxon>Agaricomycotina</taxon>
        <taxon>Agaricomycetes</taxon>
        <taxon>Agaricomycetidae</taxon>
        <taxon>Agaricales</taxon>
        <taxon>Marasmiineae</taxon>
        <taxon>Mycenaceae</taxon>
        <taxon>Mycena</taxon>
    </lineage>
</organism>
<evidence type="ECO:0000313" key="2">
    <source>
        <dbReference type="EMBL" id="KAF7361143.1"/>
    </source>
</evidence>
<dbReference type="OrthoDB" id="2426273at2759"/>
<keyword evidence="3" id="KW-1185">Reference proteome</keyword>
<evidence type="ECO:0000259" key="1">
    <source>
        <dbReference type="Pfam" id="PF06985"/>
    </source>
</evidence>
<dbReference type="AlphaFoldDB" id="A0A8H6YH58"/>
<dbReference type="EMBL" id="JACAZH010000008">
    <property type="protein sequence ID" value="KAF7361143.1"/>
    <property type="molecule type" value="Genomic_DNA"/>
</dbReference>
<name>A0A8H6YH58_9AGAR</name>
<accession>A0A8H6YH58</accession>
<protein>
    <submittedName>
        <fullName evidence="2">Heterokaryon incompatibility</fullName>
    </submittedName>
</protein>
<dbReference type="PANTHER" id="PTHR39596">
    <property type="match status" value="1"/>
</dbReference>